<evidence type="ECO:0000256" key="5">
    <source>
        <dbReference type="ARBA" id="ARBA00022692"/>
    </source>
</evidence>
<evidence type="ECO:0000259" key="11">
    <source>
        <dbReference type="PROSITE" id="PS50893"/>
    </source>
</evidence>
<keyword evidence="3" id="KW-0813">Transport</keyword>
<dbReference type="GO" id="GO:0016887">
    <property type="term" value="F:ATP hydrolysis activity"/>
    <property type="evidence" value="ECO:0007669"/>
    <property type="project" value="InterPro"/>
</dbReference>
<organism evidence="12 13">
    <name type="scientific">Trichoderma citrinoviride</name>
    <dbReference type="NCBI Taxonomy" id="58853"/>
    <lineage>
        <taxon>Eukaryota</taxon>
        <taxon>Fungi</taxon>
        <taxon>Dikarya</taxon>
        <taxon>Ascomycota</taxon>
        <taxon>Pezizomycotina</taxon>
        <taxon>Sordariomycetes</taxon>
        <taxon>Hypocreomycetidae</taxon>
        <taxon>Hypocreales</taxon>
        <taxon>Hypocreaceae</taxon>
        <taxon>Trichoderma</taxon>
    </lineage>
</organism>
<dbReference type="SMART" id="SM00382">
    <property type="entry name" value="AAA"/>
    <property type="match status" value="1"/>
</dbReference>
<keyword evidence="10" id="KW-0325">Glycoprotein</keyword>
<keyword evidence="9" id="KW-0472">Membrane</keyword>
<comment type="similarity">
    <text evidence="2">Belongs to the ABC transporter superfamily. ABCC family. Conjugate transporter (TC 3.A.1.208) subfamily.</text>
</comment>
<evidence type="ECO:0000256" key="1">
    <source>
        <dbReference type="ARBA" id="ARBA00004651"/>
    </source>
</evidence>
<feature type="non-terminal residue" evidence="12">
    <location>
        <position position="1"/>
    </location>
</feature>
<feature type="domain" description="ABC transporter" evidence="11">
    <location>
        <begin position="11"/>
        <end position="246"/>
    </location>
</feature>
<keyword evidence="12" id="KW-0378">Hydrolase</keyword>
<keyword evidence="8" id="KW-1133">Transmembrane helix</keyword>
<name>A0A2T4AWT5_9HYPO</name>
<keyword evidence="7" id="KW-0067">ATP-binding</keyword>
<dbReference type="GeneID" id="36600101"/>
<dbReference type="GO" id="GO:0042626">
    <property type="term" value="F:ATPase-coupled transmembrane transporter activity"/>
    <property type="evidence" value="ECO:0007669"/>
    <property type="project" value="TreeGrafter"/>
</dbReference>
<evidence type="ECO:0000256" key="8">
    <source>
        <dbReference type="ARBA" id="ARBA00022989"/>
    </source>
</evidence>
<evidence type="ECO:0000313" key="13">
    <source>
        <dbReference type="Proteomes" id="UP000241546"/>
    </source>
</evidence>
<dbReference type="InterPro" id="IPR003593">
    <property type="entry name" value="AAA+_ATPase"/>
</dbReference>
<dbReference type="PANTHER" id="PTHR24223">
    <property type="entry name" value="ATP-BINDING CASSETTE SUB-FAMILY C"/>
    <property type="match status" value="1"/>
</dbReference>
<dbReference type="GO" id="GO:0005886">
    <property type="term" value="C:plasma membrane"/>
    <property type="evidence" value="ECO:0007669"/>
    <property type="project" value="UniProtKB-SubCell"/>
</dbReference>
<dbReference type="Proteomes" id="UP000241546">
    <property type="component" value="Unassembled WGS sequence"/>
</dbReference>
<evidence type="ECO:0000256" key="7">
    <source>
        <dbReference type="ARBA" id="ARBA00022840"/>
    </source>
</evidence>
<reference evidence="13" key="1">
    <citation type="submission" date="2016-07" db="EMBL/GenBank/DDBJ databases">
        <title>Multiple horizontal gene transfer events from other fungi enriched the ability of initially mycotrophic Trichoderma (Ascomycota) to feed on dead plant biomass.</title>
        <authorList>
            <consortium name="DOE Joint Genome Institute"/>
            <person name="Atanasova L."/>
            <person name="Chenthamara K."/>
            <person name="Zhang J."/>
            <person name="Grujic M."/>
            <person name="Henrissat B."/>
            <person name="Kuo A."/>
            <person name="Aerts A."/>
            <person name="Salamov A."/>
            <person name="Lipzen A."/>
            <person name="Labutti K."/>
            <person name="Barry K."/>
            <person name="Miao Y."/>
            <person name="Rahimi M.J."/>
            <person name="Shen Q."/>
            <person name="Grigoriev I.V."/>
            <person name="Kubicek C.P."/>
            <person name="Druzhinina I.S."/>
        </authorList>
    </citation>
    <scope>NUCLEOTIDE SEQUENCE [LARGE SCALE GENOMIC DNA]</scope>
    <source>
        <strain evidence="13">TUCIM 6016</strain>
    </source>
</reference>
<evidence type="ECO:0000256" key="3">
    <source>
        <dbReference type="ARBA" id="ARBA00022448"/>
    </source>
</evidence>
<dbReference type="RefSeq" id="XP_024744819.1">
    <property type="nucleotide sequence ID" value="XM_024891983.1"/>
</dbReference>
<dbReference type="OrthoDB" id="6500128at2759"/>
<dbReference type="PANTHER" id="PTHR24223:SF404">
    <property type="entry name" value="ABC MULTIDRUG TRANSPORTER (EUROFUNG)-RELATED"/>
    <property type="match status" value="1"/>
</dbReference>
<dbReference type="AlphaFoldDB" id="A0A2T4AWT5"/>
<evidence type="ECO:0000256" key="10">
    <source>
        <dbReference type="ARBA" id="ARBA00023180"/>
    </source>
</evidence>
<keyword evidence="5" id="KW-0812">Transmembrane</keyword>
<dbReference type="PROSITE" id="PS50893">
    <property type="entry name" value="ABC_TRANSPORTER_2"/>
    <property type="match status" value="1"/>
</dbReference>
<dbReference type="InterPro" id="IPR003439">
    <property type="entry name" value="ABC_transporter-like_ATP-bd"/>
</dbReference>
<evidence type="ECO:0000313" key="12">
    <source>
        <dbReference type="EMBL" id="PTB61499.1"/>
    </source>
</evidence>
<keyword evidence="6" id="KW-0547">Nucleotide-binding</keyword>
<dbReference type="InterPro" id="IPR050173">
    <property type="entry name" value="ABC_transporter_C-like"/>
</dbReference>
<dbReference type="SUPFAM" id="SSF52540">
    <property type="entry name" value="P-loop containing nucleoside triphosphate hydrolases"/>
    <property type="match status" value="1"/>
</dbReference>
<comment type="subcellular location">
    <subcellularLocation>
        <location evidence="1">Cell membrane</location>
        <topology evidence="1">Multi-pass membrane protein</topology>
    </subcellularLocation>
</comment>
<protein>
    <submittedName>
        <fullName evidence="12">P-loop containing nucleoside triphosphate hydrolase protein</fullName>
    </submittedName>
</protein>
<dbReference type="GO" id="GO:0005524">
    <property type="term" value="F:ATP binding"/>
    <property type="evidence" value="ECO:0007669"/>
    <property type="project" value="UniProtKB-KW"/>
</dbReference>
<evidence type="ECO:0000256" key="4">
    <source>
        <dbReference type="ARBA" id="ARBA00022475"/>
    </source>
</evidence>
<sequence>VPATWPHSGAIDFAGWTASYGTAANSQPVLNGITLSIKPGEHVAICGRTGSGKTSLILSLLQMTEIVEGSISIDGVDLSTLSHAEVRSRINVVPQDPFLLPGTVRFNVDPLNGASDEEVVRALERVRLKAIVDEQGGIDGEGNLESWSSGQKQLLCFARAMLKRSRILVLDEAMSSVDTETEAIMQQIIDTDFKDAGCTVLAVMHRLEHIRRYDKVALLGDGKLLEYGEPEELLAGETTELARLYSYYRG</sequence>
<dbReference type="EMBL" id="KZ680456">
    <property type="protein sequence ID" value="PTB61499.1"/>
    <property type="molecule type" value="Genomic_DNA"/>
</dbReference>
<dbReference type="FunFam" id="3.40.50.300:FF:002145">
    <property type="entry name" value="ABC transporter (MsbA subfamily)"/>
    <property type="match status" value="1"/>
</dbReference>
<proteinExistence type="inferred from homology"/>
<keyword evidence="13" id="KW-1185">Reference proteome</keyword>
<evidence type="ECO:0000256" key="9">
    <source>
        <dbReference type="ARBA" id="ARBA00023136"/>
    </source>
</evidence>
<accession>A0A2T4AWT5</accession>
<dbReference type="CDD" id="cd03244">
    <property type="entry name" value="ABCC_MRP_domain2"/>
    <property type="match status" value="1"/>
</dbReference>
<dbReference type="Pfam" id="PF00005">
    <property type="entry name" value="ABC_tran"/>
    <property type="match status" value="1"/>
</dbReference>
<keyword evidence="4" id="KW-1003">Cell membrane</keyword>
<dbReference type="InterPro" id="IPR027417">
    <property type="entry name" value="P-loop_NTPase"/>
</dbReference>
<dbReference type="Gene3D" id="3.40.50.300">
    <property type="entry name" value="P-loop containing nucleotide triphosphate hydrolases"/>
    <property type="match status" value="1"/>
</dbReference>
<evidence type="ECO:0000256" key="6">
    <source>
        <dbReference type="ARBA" id="ARBA00022741"/>
    </source>
</evidence>
<gene>
    <name evidence="12" type="ORF">BBK36DRAFT_1131486</name>
</gene>
<evidence type="ECO:0000256" key="2">
    <source>
        <dbReference type="ARBA" id="ARBA00009726"/>
    </source>
</evidence>